<evidence type="ECO:0000313" key="4">
    <source>
        <dbReference type="Proteomes" id="UP000642107"/>
    </source>
</evidence>
<keyword evidence="2" id="KW-0472">Membrane</keyword>
<evidence type="ECO:0000256" key="2">
    <source>
        <dbReference type="SAM" id="Phobius"/>
    </source>
</evidence>
<reference evidence="3 4" key="1">
    <citation type="submission" date="2020-09" db="EMBL/GenBank/DDBJ databases">
        <title>Flavimobilis rhizosphaerae sp. nov., isolated from rhizosphere soil of Spartina alterniflora.</title>
        <authorList>
            <person name="Hanqin C."/>
        </authorList>
    </citation>
    <scope>NUCLEOTIDE SEQUENCE [LARGE SCALE GENOMIC DNA]</scope>
    <source>
        <strain evidence="3 4">GY 10621</strain>
    </source>
</reference>
<protein>
    <submittedName>
        <fullName evidence="3">Uncharacterized protein</fullName>
    </submittedName>
</protein>
<evidence type="ECO:0000256" key="1">
    <source>
        <dbReference type="SAM" id="MobiDB-lite"/>
    </source>
</evidence>
<keyword evidence="2" id="KW-1133">Transmembrane helix</keyword>
<name>A0ABR9DLF9_9MICO</name>
<gene>
    <name evidence="3" type="ORF">IGS67_00510</name>
</gene>
<sequence>MSTTPADQPEPIRPADENHDIPSSPSGTDESAADVHSIDGSDGAAASTPEDGASAPEAPEAADLVSERAASSVLSFETGEDPGADEAPATLTAYPDAAHPVVLDRDTIRRAPRFGRFALAAVLGGLLLGVIVGYVIFPASHPGWSRTIFAFEVMLVTLAVTLLVALASDRRSRRPRRR</sequence>
<evidence type="ECO:0000313" key="3">
    <source>
        <dbReference type="EMBL" id="MBD9697984.1"/>
    </source>
</evidence>
<dbReference type="RefSeq" id="WP_192276701.1">
    <property type="nucleotide sequence ID" value="NZ_JACZDF010000001.1"/>
</dbReference>
<feature type="transmembrane region" description="Helical" evidence="2">
    <location>
        <begin position="149"/>
        <end position="168"/>
    </location>
</feature>
<proteinExistence type="predicted"/>
<dbReference type="Proteomes" id="UP000642107">
    <property type="component" value="Unassembled WGS sequence"/>
</dbReference>
<feature type="region of interest" description="Disordered" evidence="1">
    <location>
        <begin position="1"/>
        <end position="64"/>
    </location>
</feature>
<keyword evidence="4" id="KW-1185">Reference proteome</keyword>
<feature type="transmembrane region" description="Helical" evidence="2">
    <location>
        <begin position="117"/>
        <end position="137"/>
    </location>
</feature>
<organism evidence="3 4">
    <name type="scientific">Flavimobilis rhizosphaerae</name>
    <dbReference type="NCBI Taxonomy" id="2775421"/>
    <lineage>
        <taxon>Bacteria</taxon>
        <taxon>Bacillati</taxon>
        <taxon>Actinomycetota</taxon>
        <taxon>Actinomycetes</taxon>
        <taxon>Micrococcales</taxon>
        <taxon>Jonesiaceae</taxon>
        <taxon>Flavimobilis</taxon>
    </lineage>
</organism>
<dbReference type="EMBL" id="JACZDF010000001">
    <property type="protein sequence ID" value="MBD9697984.1"/>
    <property type="molecule type" value="Genomic_DNA"/>
</dbReference>
<keyword evidence="2" id="KW-0812">Transmembrane</keyword>
<accession>A0ABR9DLF9</accession>
<comment type="caution">
    <text evidence="3">The sequence shown here is derived from an EMBL/GenBank/DDBJ whole genome shotgun (WGS) entry which is preliminary data.</text>
</comment>